<accession>A0A1X2IUF6</accession>
<dbReference type="Pfam" id="PF19047">
    <property type="entry name" value="HOOK_N"/>
    <property type="match status" value="1"/>
</dbReference>
<dbReference type="AlphaFoldDB" id="A0A1X2IUF6"/>
<gene>
    <name evidence="2" type="ORF">BCR42DRAFT_167981</name>
</gene>
<organism evidence="2 3">
    <name type="scientific">Absidia repens</name>
    <dbReference type="NCBI Taxonomy" id="90262"/>
    <lineage>
        <taxon>Eukaryota</taxon>
        <taxon>Fungi</taxon>
        <taxon>Fungi incertae sedis</taxon>
        <taxon>Mucoromycota</taxon>
        <taxon>Mucoromycotina</taxon>
        <taxon>Mucoromycetes</taxon>
        <taxon>Mucorales</taxon>
        <taxon>Cunninghamellaceae</taxon>
        <taxon>Absidia</taxon>
    </lineage>
</organism>
<evidence type="ECO:0000313" key="2">
    <source>
        <dbReference type="EMBL" id="ORZ22414.1"/>
    </source>
</evidence>
<dbReference type="Gene3D" id="1.10.418.10">
    <property type="entry name" value="Calponin-like domain"/>
    <property type="match status" value="1"/>
</dbReference>
<sequence length="94" mass="11190">MHRMMTRYYEEILRIPFDKMPQVNLNEIAKESNAQEIFKLCQLVLFITVERENNAVVVERLQRLTEQSQGVVMNYIEEVSRVQEIECIPSPLEF</sequence>
<protein>
    <recommendedName>
        <fullName evidence="1">HOOK N-terminal domain-containing protein</fullName>
    </recommendedName>
</protein>
<dbReference type="OrthoDB" id="49395at2759"/>
<dbReference type="SUPFAM" id="SSF116907">
    <property type="entry name" value="Hook domain"/>
    <property type="match status" value="1"/>
</dbReference>
<dbReference type="Proteomes" id="UP000193560">
    <property type="component" value="Unassembled WGS sequence"/>
</dbReference>
<proteinExistence type="predicted"/>
<dbReference type="EMBL" id="MCGE01000004">
    <property type="protein sequence ID" value="ORZ22414.1"/>
    <property type="molecule type" value="Genomic_DNA"/>
</dbReference>
<dbReference type="InterPro" id="IPR036872">
    <property type="entry name" value="CH_dom_sf"/>
</dbReference>
<dbReference type="GO" id="GO:0030705">
    <property type="term" value="P:cytoskeleton-dependent intracellular transport"/>
    <property type="evidence" value="ECO:0007669"/>
    <property type="project" value="InterPro"/>
</dbReference>
<comment type="caution">
    <text evidence="2">The sequence shown here is derived from an EMBL/GenBank/DDBJ whole genome shotgun (WGS) entry which is preliminary data.</text>
</comment>
<keyword evidence="3" id="KW-1185">Reference proteome</keyword>
<dbReference type="InterPro" id="IPR043936">
    <property type="entry name" value="HOOK_N"/>
</dbReference>
<feature type="domain" description="HOOK N-terminal" evidence="1">
    <location>
        <begin position="3"/>
        <end position="78"/>
    </location>
</feature>
<reference evidence="2 3" key="1">
    <citation type="submission" date="2016-07" db="EMBL/GenBank/DDBJ databases">
        <title>Pervasive Adenine N6-methylation of Active Genes in Fungi.</title>
        <authorList>
            <consortium name="DOE Joint Genome Institute"/>
            <person name="Mondo S.J."/>
            <person name="Dannebaum R.O."/>
            <person name="Kuo R.C."/>
            <person name="Labutti K."/>
            <person name="Haridas S."/>
            <person name="Kuo A."/>
            <person name="Salamov A."/>
            <person name="Ahrendt S.R."/>
            <person name="Lipzen A."/>
            <person name="Sullivan W."/>
            <person name="Andreopoulos W.B."/>
            <person name="Clum A."/>
            <person name="Lindquist E."/>
            <person name="Daum C."/>
            <person name="Ramamoorthy G.K."/>
            <person name="Gryganskyi A."/>
            <person name="Culley D."/>
            <person name="Magnuson J.K."/>
            <person name="James T.Y."/>
            <person name="O'Malley M.A."/>
            <person name="Stajich J.E."/>
            <person name="Spatafora J.W."/>
            <person name="Visel A."/>
            <person name="Grigoriev I.V."/>
        </authorList>
    </citation>
    <scope>NUCLEOTIDE SEQUENCE [LARGE SCALE GENOMIC DNA]</scope>
    <source>
        <strain evidence="2 3">NRRL 1336</strain>
    </source>
</reference>
<name>A0A1X2IUF6_9FUNG</name>
<evidence type="ECO:0000259" key="1">
    <source>
        <dbReference type="Pfam" id="PF19047"/>
    </source>
</evidence>
<dbReference type="STRING" id="90262.A0A1X2IUF6"/>
<dbReference type="CDD" id="cd22211">
    <property type="entry name" value="HkD_SF"/>
    <property type="match status" value="1"/>
</dbReference>
<evidence type="ECO:0000313" key="3">
    <source>
        <dbReference type="Proteomes" id="UP000193560"/>
    </source>
</evidence>